<dbReference type="InterPro" id="IPR013901">
    <property type="entry name" value="Anthrone_oxy"/>
</dbReference>
<dbReference type="EMBL" id="SMSI01000001">
    <property type="protein sequence ID" value="TDH38798.1"/>
    <property type="molecule type" value="Genomic_DNA"/>
</dbReference>
<keyword evidence="3" id="KW-1185">Reference proteome</keyword>
<organism evidence="2 3">
    <name type="scientific">Pseudohoeflea suaedae</name>
    <dbReference type="NCBI Taxonomy" id="877384"/>
    <lineage>
        <taxon>Bacteria</taxon>
        <taxon>Pseudomonadati</taxon>
        <taxon>Pseudomonadota</taxon>
        <taxon>Alphaproteobacteria</taxon>
        <taxon>Hyphomicrobiales</taxon>
        <taxon>Rhizobiaceae</taxon>
        <taxon>Pseudohoeflea</taxon>
    </lineage>
</organism>
<keyword evidence="1" id="KW-0812">Transmembrane</keyword>
<dbReference type="Pfam" id="PF08592">
    <property type="entry name" value="Anthrone_oxy"/>
    <property type="match status" value="1"/>
</dbReference>
<dbReference type="Proteomes" id="UP000295131">
    <property type="component" value="Unassembled WGS sequence"/>
</dbReference>
<accession>A0A4R5PPE1</accession>
<evidence type="ECO:0000313" key="2">
    <source>
        <dbReference type="EMBL" id="TDH38798.1"/>
    </source>
</evidence>
<keyword evidence="1" id="KW-1133">Transmembrane helix</keyword>
<feature type="transmembrane region" description="Helical" evidence="1">
    <location>
        <begin position="53"/>
        <end position="74"/>
    </location>
</feature>
<dbReference type="OrthoDB" id="428263at2"/>
<reference evidence="2 3" key="1">
    <citation type="journal article" date="2013" name="Int. J. Syst. Evol. Microbiol.">
        <title>Hoeflea suaedae sp. nov., an endophytic bacterium isolated from the root of the halophyte Suaeda maritima.</title>
        <authorList>
            <person name="Chung E.J."/>
            <person name="Park J.A."/>
            <person name="Pramanik P."/>
            <person name="Bibi F."/>
            <person name="Jeon C.O."/>
            <person name="Chung Y.R."/>
        </authorList>
    </citation>
    <scope>NUCLEOTIDE SEQUENCE [LARGE SCALE GENOMIC DNA]</scope>
    <source>
        <strain evidence="2 3">YC6898</strain>
    </source>
</reference>
<gene>
    <name evidence="2" type="ORF">E2A64_06805</name>
</gene>
<feature type="transmembrane region" description="Helical" evidence="1">
    <location>
        <begin position="83"/>
        <end position="103"/>
    </location>
</feature>
<sequence length="151" mass="16092">MMTVLLWFAALGTGLMAGVYFTFSGFVMASLARLPDDRAAAAVNTINDVILRSPFMPLFIGTTLAAAVIAILALSRWNEPGSAILAGGGAIYVVGMFGVTATFNVPLNNRLITEAATLWPAYLDTWTNWNHVRTFASLLAAAAFTYGIAVR</sequence>
<protein>
    <submittedName>
        <fullName evidence="2">DUF1772 domain-containing protein</fullName>
    </submittedName>
</protein>
<keyword evidence="1" id="KW-0472">Membrane</keyword>
<feature type="transmembrane region" description="Helical" evidence="1">
    <location>
        <begin position="132"/>
        <end position="150"/>
    </location>
</feature>
<comment type="caution">
    <text evidence="2">The sequence shown here is derived from an EMBL/GenBank/DDBJ whole genome shotgun (WGS) entry which is preliminary data.</text>
</comment>
<proteinExistence type="predicted"/>
<evidence type="ECO:0000313" key="3">
    <source>
        <dbReference type="Proteomes" id="UP000295131"/>
    </source>
</evidence>
<name>A0A4R5PPE1_9HYPH</name>
<dbReference type="AlphaFoldDB" id="A0A4R5PPE1"/>
<evidence type="ECO:0000256" key="1">
    <source>
        <dbReference type="SAM" id="Phobius"/>
    </source>
</evidence>